<feature type="chain" id="PRO_5026731026" evidence="1">
    <location>
        <begin position="30"/>
        <end position="46"/>
    </location>
</feature>
<protein>
    <submittedName>
        <fullName evidence="2">Uncharacterized protein</fullName>
    </submittedName>
</protein>
<dbReference type="EMBL" id="CACRTN010000016">
    <property type="protein sequence ID" value="VYU10155.1"/>
    <property type="molecule type" value="Genomic_DNA"/>
</dbReference>
<name>A0A6N3C242_9ACTN</name>
<keyword evidence="1" id="KW-0732">Signal</keyword>
<evidence type="ECO:0000313" key="2">
    <source>
        <dbReference type="EMBL" id="VYU10155.1"/>
    </source>
</evidence>
<gene>
    <name evidence="2" type="ORF">CILFYP54_00762</name>
</gene>
<organism evidence="2">
    <name type="scientific">Collinsella intestinalis</name>
    <dbReference type="NCBI Taxonomy" id="147207"/>
    <lineage>
        <taxon>Bacteria</taxon>
        <taxon>Bacillati</taxon>
        <taxon>Actinomycetota</taxon>
        <taxon>Coriobacteriia</taxon>
        <taxon>Coriobacteriales</taxon>
        <taxon>Coriobacteriaceae</taxon>
        <taxon>Collinsella</taxon>
    </lineage>
</organism>
<accession>A0A6N3C242</accession>
<reference evidence="2" key="1">
    <citation type="submission" date="2019-11" db="EMBL/GenBank/DDBJ databases">
        <authorList>
            <person name="Feng L."/>
        </authorList>
    </citation>
    <scope>NUCLEOTIDE SEQUENCE</scope>
    <source>
        <strain evidence="2">CintestinalisLFYP54</strain>
    </source>
</reference>
<feature type="signal peptide" evidence="1">
    <location>
        <begin position="1"/>
        <end position="29"/>
    </location>
</feature>
<evidence type="ECO:0000256" key="1">
    <source>
        <dbReference type="SAM" id="SignalP"/>
    </source>
</evidence>
<proteinExistence type="predicted"/>
<dbReference type="AlphaFoldDB" id="A0A6N3C242"/>
<sequence>MSRQWLKRCAIGAMTVVMTVSSLPMAAFADPNGYNGGGECIRECEW</sequence>